<proteinExistence type="inferred from homology"/>
<dbReference type="PANTHER" id="PTHR30193">
    <property type="entry name" value="ABC TRANSPORTER PERMEASE PROTEIN"/>
    <property type="match status" value="1"/>
</dbReference>
<comment type="subcellular location">
    <subcellularLocation>
        <location evidence="1 7">Cell membrane</location>
        <topology evidence="1 7">Multi-pass membrane protein</topology>
    </subcellularLocation>
</comment>
<evidence type="ECO:0000313" key="9">
    <source>
        <dbReference type="EMBL" id="TWF49336.1"/>
    </source>
</evidence>
<feature type="transmembrane region" description="Helical" evidence="7">
    <location>
        <begin position="94"/>
        <end position="115"/>
    </location>
</feature>
<dbReference type="Gene3D" id="1.10.3720.10">
    <property type="entry name" value="MetI-like"/>
    <property type="match status" value="1"/>
</dbReference>
<protein>
    <submittedName>
        <fullName evidence="9">Carbohydrate ABC transporter membrane protein 1 (CUT1 family)</fullName>
    </submittedName>
</protein>
<keyword evidence="3" id="KW-1003">Cell membrane</keyword>
<evidence type="ECO:0000313" key="10">
    <source>
        <dbReference type="Proteomes" id="UP000320653"/>
    </source>
</evidence>
<dbReference type="RefSeq" id="WP_145641304.1">
    <property type="nucleotide sequence ID" value="NZ_VIWP01000008.1"/>
</dbReference>
<dbReference type="Pfam" id="PF00528">
    <property type="entry name" value="BPD_transp_1"/>
    <property type="match status" value="1"/>
</dbReference>
<keyword evidence="4 7" id="KW-0812">Transmembrane</keyword>
<feature type="transmembrane region" description="Helical" evidence="7">
    <location>
        <begin position="231"/>
        <end position="255"/>
    </location>
</feature>
<dbReference type="AlphaFoldDB" id="A0A561QG60"/>
<dbReference type="InterPro" id="IPR000515">
    <property type="entry name" value="MetI-like"/>
</dbReference>
<dbReference type="Proteomes" id="UP000320653">
    <property type="component" value="Unassembled WGS sequence"/>
</dbReference>
<dbReference type="SUPFAM" id="SSF161098">
    <property type="entry name" value="MetI-like"/>
    <property type="match status" value="1"/>
</dbReference>
<reference evidence="9 10" key="1">
    <citation type="submission" date="2019-06" db="EMBL/GenBank/DDBJ databases">
        <title>Sorghum-associated microbial communities from plants grown in Nebraska, USA.</title>
        <authorList>
            <person name="Schachtman D."/>
        </authorList>
    </citation>
    <scope>NUCLEOTIDE SEQUENCE [LARGE SCALE GENOMIC DNA]</scope>
    <source>
        <strain evidence="9 10">1225</strain>
    </source>
</reference>
<evidence type="ECO:0000256" key="4">
    <source>
        <dbReference type="ARBA" id="ARBA00022692"/>
    </source>
</evidence>
<evidence type="ECO:0000256" key="2">
    <source>
        <dbReference type="ARBA" id="ARBA00022448"/>
    </source>
</evidence>
<feature type="domain" description="ABC transmembrane type-1" evidence="8">
    <location>
        <begin position="91"/>
        <end position="305"/>
    </location>
</feature>
<dbReference type="InterPro" id="IPR035906">
    <property type="entry name" value="MetI-like_sf"/>
</dbReference>
<gene>
    <name evidence="9" type="ORF">FHW37_1086</name>
</gene>
<feature type="transmembrane region" description="Helical" evidence="7">
    <location>
        <begin position="127"/>
        <end position="149"/>
    </location>
</feature>
<keyword evidence="10" id="KW-1185">Reference proteome</keyword>
<keyword evidence="6 7" id="KW-0472">Membrane</keyword>
<dbReference type="OrthoDB" id="7939379at2"/>
<feature type="transmembrane region" description="Helical" evidence="7">
    <location>
        <begin position="284"/>
        <end position="308"/>
    </location>
</feature>
<dbReference type="EMBL" id="VIWP01000008">
    <property type="protein sequence ID" value="TWF49336.1"/>
    <property type="molecule type" value="Genomic_DNA"/>
</dbReference>
<keyword evidence="2 7" id="KW-0813">Transport</keyword>
<feature type="transmembrane region" description="Helical" evidence="7">
    <location>
        <begin position="27"/>
        <end position="49"/>
    </location>
</feature>
<dbReference type="GO" id="GO:0055085">
    <property type="term" value="P:transmembrane transport"/>
    <property type="evidence" value="ECO:0007669"/>
    <property type="project" value="InterPro"/>
</dbReference>
<evidence type="ECO:0000256" key="3">
    <source>
        <dbReference type="ARBA" id="ARBA00022475"/>
    </source>
</evidence>
<evidence type="ECO:0000259" key="8">
    <source>
        <dbReference type="PROSITE" id="PS50928"/>
    </source>
</evidence>
<evidence type="ECO:0000256" key="6">
    <source>
        <dbReference type="ARBA" id="ARBA00023136"/>
    </source>
</evidence>
<dbReference type="PANTHER" id="PTHR30193:SF37">
    <property type="entry name" value="INNER MEMBRANE ABC TRANSPORTER PERMEASE PROTEIN YCJO"/>
    <property type="match status" value="1"/>
</dbReference>
<organism evidence="9 10">
    <name type="scientific">Neorhizobium alkalisoli</name>
    <dbReference type="NCBI Taxonomy" id="528178"/>
    <lineage>
        <taxon>Bacteria</taxon>
        <taxon>Pseudomonadati</taxon>
        <taxon>Pseudomonadota</taxon>
        <taxon>Alphaproteobacteria</taxon>
        <taxon>Hyphomicrobiales</taxon>
        <taxon>Rhizobiaceae</taxon>
        <taxon>Rhizobium/Agrobacterium group</taxon>
        <taxon>Neorhizobium</taxon>
    </lineage>
</organism>
<evidence type="ECO:0000256" key="1">
    <source>
        <dbReference type="ARBA" id="ARBA00004651"/>
    </source>
</evidence>
<dbReference type="PROSITE" id="PS50928">
    <property type="entry name" value="ABC_TM1"/>
    <property type="match status" value="1"/>
</dbReference>
<dbReference type="InterPro" id="IPR051393">
    <property type="entry name" value="ABC_transporter_permease"/>
</dbReference>
<dbReference type="GO" id="GO:0005886">
    <property type="term" value="C:plasma membrane"/>
    <property type="evidence" value="ECO:0007669"/>
    <property type="project" value="UniProtKB-SubCell"/>
</dbReference>
<comment type="caution">
    <text evidence="9">The sequence shown here is derived from an EMBL/GenBank/DDBJ whole genome shotgun (WGS) entry which is preliminary data.</text>
</comment>
<evidence type="ECO:0000256" key="5">
    <source>
        <dbReference type="ARBA" id="ARBA00022989"/>
    </source>
</evidence>
<feature type="transmembrane region" description="Helical" evidence="7">
    <location>
        <begin position="190"/>
        <end position="210"/>
    </location>
</feature>
<keyword evidence="5 7" id="KW-1133">Transmembrane helix</keyword>
<name>A0A561QG60_9HYPH</name>
<sequence>MTDIQAEFAGPIGRTKTAARTRYRGEAFAIAPWLYLAPALILLMIWTYIPLVEAFQLSFYQWNMLPTSPQRYVGIANYKRLLALPEMRNALWNTLYYIIGLFPMSVVIPLFVAIWTQDLTGRARMIYRALVFVPMIVAPVVAAILWRWLLNEDQGIVTLGLGWLGIGRIGFLTDPTYALATLTWITGWKLIGFSTLLFSAANAGINPSYIEAARIDGATRWAIIRDIRLPLLSPTILLLSMMTILFGAQWSFAYINVLTNGGPLKSTTNIFYLLWEYGFETMSAGWSSAAGMIAFAGFAVLAAVCMWLTKRFAVYDN</sequence>
<comment type="similarity">
    <text evidence="7">Belongs to the binding-protein-dependent transport system permease family.</text>
</comment>
<dbReference type="CDD" id="cd06261">
    <property type="entry name" value="TM_PBP2"/>
    <property type="match status" value="1"/>
</dbReference>
<evidence type="ECO:0000256" key="7">
    <source>
        <dbReference type="RuleBase" id="RU363032"/>
    </source>
</evidence>
<accession>A0A561QG60</accession>